<dbReference type="AlphaFoldDB" id="A0A1B0GP24"/>
<proteinExistence type="predicted"/>
<feature type="compositionally biased region" description="Polar residues" evidence="1">
    <location>
        <begin position="315"/>
        <end position="326"/>
    </location>
</feature>
<dbReference type="PANTHER" id="PTHR47331">
    <property type="entry name" value="PHD-TYPE DOMAIN-CONTAINING PROTEIN"/>
    <property type="match status" value="1"/>
</dbReference>
<feature type="region of interest" description="Disordered" evidence="1">
    <location>
        <begin position="303"/>
        <end position="330"/>
    </location>
</feature>
<evidence type="ECO:0000313" key="2">
    <source>
        <dbReference type="EnsemblMetazoa" id="PPAI006435-PA"/>
    </source>
</evidence>
<dbReference type="VEuPathDB" id="VectorBase:PPAI006435"/>
<accession>A0A1B0GP24</accession>
<dbReference type="EMBL" id="AJVK01033040">
    <property type="status" value="NOT_ANNOTATED_CDS"/>
    <property type="molecule type" value="Genomic_DNA"/>
</dbReference>
<evidence type="ECO:0000313" key="3">
    <source>
        <dbReference type="Proteomes" id="UP000092462"/>
    </source>
</evidence>
<name>A0A1B0GP24_PHLPP</name>
<protein>
    <submittedName>
        <fullName evidence="2">Uncharacterized protein</fullName>
    </submittedName>
</protein>
<organism evidence="2 3">
    <name type="scientific">Phlebotomus papatasi</name>
    <name type="common">Sandfly</name>
    <dbReference type="NCBI Taxonomy" id="29031"/>
    <lineage>
        <taxon>Eukaryota</taxon>
        <taxon>Metazoa</taxon>
        <taxon>Ecdysozoa</taxon>
        <taxon>Arthropoda</taxon>
        <taxon>Hexapoda</taxon>
        <taxon>Insecta</taxon>
        <taxon>Pterygota</taxon>
        <taxon>Neoptera</taxon>
        <taxon>Endopterygota</taxon>
        <taxon>Diptera</taxon>
        <taxon>Nematocera</taxon>
        <taxon>Psychodoidea</taxon>
        <taxon>Psychodidae</taxon>
        <taxon>Phlebotomus</taxon>
        <taxon>Phlebotomus</taxon>
    </lineage>
</organism>
<dbReference type="EnsemblMetazoa" id="PPAI006435-RA">
    <property type="protein sequence ID" value="PPAI006435-PA"/>
    <property type="gene ID" value="PPAI006435"/>
</dbReference>
<dbReference type="Pfam" id="PF03564">
    <property type="entry name" value="DUF1759"/>
    <property type="match status" value="1"/>
</dbReference>
<feature type="region of interest" description="Disordered" evidence="1">
    <location>
        <begin position="426"/>
        <end position="449"/>
    </location>
</feature>
<dbReference type="PANTHER" id="PTHR47331:SF5">
    <property type="entry name" value="RIBONUCLEASE H"/>
    <property type="match status" value="1"/>
</dbReference>
<dbReference type="EMBL" id="AJVK01033039">
    <property type="status" value="NOT_ANNOTATED_CDS"/>
    <property type="molecule type" value="Genomic_DNA"/>
</dbReference>
<dbReference type="Proteomes" id="UP000092462">
    <property type="component" value="Unassembled WGS sequence"/>
</dbReference>
<dbReference type="InterPro" id="IPR005312">
    <property type="entry name" value="DUF1759"/>
</dbReference>
<feature type="compositionally biased region" description="Low complexity" evidence="1">
    <location>
        <begin position="430"/>
        <end position="448"/>
    </location>
</feature>
<sequence>MIGTRFAQGFTEQLIDVLLGEVQSTLNRFTPIQTQIEIFVDDDPKLKVHEENEGDSFNNRCVDLRLKLGHIAETCKGSSSGNIPPQEALDSSIADVLLKQTDLLDKIAEWQRSSPGATNSEGSASRSKLPQLNLPSFDGKYIDWPQFRDAFENAIHNNDSLRDSEKMQYLKMYLTGGAAADISTIPISNQTYQSTWDSLKAQYNKKVHLVNAYIQQFMAQTQKKVENASDLQSASRRYKQIVDGLRALGPECFSLDMWLIYLMKLNMSENFRQEWEKGRSADQMSTIDEFFKFMSDVTDVMERASHGTSPAPPSVQKTTNKSNKSGFKTHHTNATKCPECEGEHALPQCEKFLALSLYERRERMAQHHLCYNCMKPHHSAAKCQSKGKCQKCGRRHHTLLHPPKMDPVQEEVDQPVKPHVKPVAAKEVVPQTQKTPEQSPTTSSTITTHHSAVQRKALLPTAVVNVRDVYGKYQACRVLIDGGGECTMMSEECAQRLALPRSKARIAVHGAGEVNVGYTKGLVHLEVVSRYDPNDKIEVQAYVMEKVTSKLPSMDLSGFKWDHLKSLQLADPQYTVPGKIDIILGAEYAFEINLPQTLKGDSGQPIAQLTIFGWIVGENGHLTLVRF</sequence>
<evidence type="ECO:0000256" key="1">
    <source>
        <dbReference type="SAM" id="MobiDB-lite"/>
    </source>
</evidence>
<feature type="region of interest" description="Disordered" evidence="1">
    <location>
        <begin position="112"/>
        <end position="131"/>
    </location>
</feature>
<keyword evidence="3" id="KW-1185">Reference proteome</keyword>
<reference evidence="2" key="1">
    <citation type="submission" date="2022-08" db="UniProtKB">
        <authorList>
            <consortium name="EnsemblMetazoa"/>
        </authorList>
    </citation>
    <scope>IDENTIFICATION</scope>
    <source>
        <strain evidence="2">Israel</strain>
    </source>
</reference>
<dbReference type="EMBL" id="AJVK01033038">
    <property type="status" value="NOT_ANNOTATED_CDS"/>
    <property type="molecule type" value="Genomic_DNA"/>
</dbReference>
<dbReference type="VEuPathDB" id="VectorBase:PPAPM1_000208"/>